<dbReference type="InterPro" id="IPR004358">
    <property type="entry name" value="Sig_transdc_His_kin-like_C"/>
</dbReference>
<dbReference type="PANTHER" id="PTHR43065:SF10">
    <property type="entry name" value="PEROXIDE STRESS-ACTIVATED HISTIDINE KINASE MAK3"/>
    <property type="match status" value="1"/>
</dbReference>
<dbReference type="InterPro" id="IPR003594">
    <property type="entry name" value="HATPase_dom"/>
</dbReference>
<feature type="transmembrane region" description="Helical" evidence="9">
    <location>
        <begin position="6"/>
        <end position="29"/>
    </location>
</feature>
<evidence type="ECO:0000256" key="1">
    <source>
        <dbReference type="ARBA" id="ARBA00000085"/>
    </source>
</evidence>
<evidence type="ECO:0000256" key="9">
    <source>
        <dbReference type="SAM" id="Phobius"/>
    </source>
</evidence>
<keyword evidence="12" id="KW-1185">Reference proteome</keyword>
<sequence>MDGGAIWQTIGYGSHLGAAIICAALAAWIGSGRNISRTRKYTCVALVLTAAWALIAAALSPFSVWALAAECARNLGWLLLLYSLFVDDGRHSSIQPIRPVLFVLVLLELAQPALAAVMAHPGSDTFAQHLVFQISVILQLLVTVGALLLVHNLFAGASAVQRPRLRWSAAALATLWVVDLNYYTVAYLSNGVTIELAALRGIVVAMAVIPLAVGAMRGGTELRFMPSRAVTFRTLSLFIIGLYLLAMVGIARSLTWIGGDLARLTQVAFVFTASLVALLWLPSQRLRRWLKVTLLKHLFQHRYDYREEWLRLTHTVGRTGPEAPPLQERVVQALADITESPSGLLFAPADDGAMTLAARWKWPGIDVPAVAMEGYAVEFFATGHFICDLDDVRAGANQRGEANAVPGWLLDNDQAWAIVPLQHYDRLTGLVVLARPEFVRKLDWEDFDLLRVVGQQLASYMAEQAGQEALSEANRFDEFNRRIAFVMHDIKNLASQLSLLARNAEKHVEKPEFRADMLITLRNSADKLNALLARLGRYGAHGGERLETVSLDECVAHVAARYSAAHRIQVVKREVCLVQAQREALEQALVHLIQNAVDASADDAPVFLSVSNDGLYGLVQIVDSGTGMSPDFVRSRLFKPFVSSKPGGFGIGAFEARELIAAMGGRLEVESREGLGTRFFVRLPRTEVSSLIAKTKSSKAEVA</sequence>
<dbReference type="KEGG" id="ntd:EGO55_16780"/>
<name>U2ZPN5_9SPHN</name>
<dbReference type="SUPFAM" id="SSF55874">
    <property type="entry name" value="ATPase domain of HSP90 chaperone/DNA topoisomerase II/histidine kinase"/>
    <property type="match status" value="1"/>
</dbReference>
<keyword evidence="3" id="KW-0597">Phosphoprotein</keyword>
<dbReference type="GO" id="GO:0004673">
    <property type="term" value="F:protein histidine kinase activity"/>
    <property type="evidence" value="ECO:0007669"/>
    <property type="project" value="UniProtKB-EC"/>
</dbReference>
<dbReference type="Gene3D" id="3.30.565.10">
    <property type="entry name" value="Histidine kinase-like ATPase, C-terminal domain"/>
    <property type="match status" value="1"/>
</dbReference>
<keyword evidence="9" id="KW-1133">Transmembrane helix</keyword>
<evidence type="ECO:0000256" key="4">
    <source>
        <dbReference type="ARBA" id="ARBA00022679"/>
    </source>
</evidence>
<reference evidence="11 12" key="1">
    <citation type="submission" date="2013-09" db="EMBL/GenBank/DDBJ databases">
        <title>Whole genome shotgun sequence of Novosphingobium tardaugens NBRC 16725.</title>
        <authorList>
            <person name="Isaki S."/>
            <person name="Hosoyama A."/>
            <person name="Tsuchikane K."/>
            <person name="Katsumata H."/>
            <person name="Ando Y."/>
            <person name="Yamazaki S."/>
            <person name="Fujita N."/>
        </authorList>
    </citation>
    <scope>NUCLEOTIDE SEQUENCE [LARGE SCALE GENOMIC DNA]</scope>
    <source>
        <strain evidence="11 12">NBRC 16725</strain>
    </source>
</reference>
<evidence type="ECO:0000259" key="10">
    <source>
        <dbReference type="PROSITE" id="PS50109"/>
    </source>
</evidence>
<keyword evidence="9" id="KW-0812">Transmembrane</keyword>
<accession>U2ZPN5</accession>
<feature type="transmembrane region" description="Helical" evidence="9">
    <location>
        <begin position="65"/>
        <end position="85"/>
    </location>
</feature>
<comment type="catalytic activity">
    <reaction evidence="1">
        <text>ATP + protein L-histidine = ADP + protein N-phospho-L-histidine.</text>
        <dbReference type="EC" id="2.7.13.3"/>
    </reaction>
</comment>
<evidence type="ECO:0000256" key="8">
    <source>
        <dbReference type="ARBA" id="ARBA00023012"/>
    </source>
</evidence>
<dbReference type="PANTHER" id="PTHR43065">
    <property type="entry name" value="SENSOR HISTIDINE KINASE"/>
    <property type="match status" value="1"/>
</dbReference>
<dbReference type="OrthoDB" id="9785691at2"/>
<dbReference type="NCBIfam" id="TIGR02916">
    <property type="entry name" value="PEP_his_kin"/>
    <property type="match status" value="1"/>
</dbReference>
<evidence type="ECO:0000256" key="3">
    <source>
        <dbReference type="ARBA" id="ARBA00022553"/>
    </source>
</evidence>
<dbReference type="InterPro" id="IPR014265">
    <property type="entry name" value="XrtA/PrsK"/>
</dbReference>
<dbReference type="SMART" id="SM00387">
    <property type="entry name" value="HATPase_c"/>
    <property type="match status" value="1"/>
</dbReference>
<feature type="transmembrane region" description="Helical" evidence="9">
    <location>
        <begin position="197"/>
        <end position="216"/>
    </location>
</feature>
<dbReference type="GO" id="GO:0000160">
    <property type="term" value="P:phosphorelay signal transduction system"/>
    <property type="evidence" value="ECO:0007669"/>
    <property type="project" value="UniProtKB-KW"/>
</dbReference>
<feature type="transmembrane region" description="Helical" evidence="9">
    <location>
        <begin position="130"/>
        <end position="155"/>
    </location>
</feature>
<dbReference type="AlphaFoldDB" id="U2ZPN5"/>
<dbReference type="Gene3D" id="3.30.450.40">
    <property type="match status" value="1"/>
</dbReference>
<feature type="transmembrane region" description="Helical" evidence="9">
    <location>
        <begin position="264"/>
        <end position="281"/>
    </location>
</feature>
<dbReference type="PROSITE" id="PS50109">
    <property type="entry name" value="HIS_KIN"/>
    <property type="match status" value="1"/>
</dbReference>
<comment type="caution">
    <text evidence="11">The sequence shown here is derived from an EMBL/GenBank/DDBJ whole genome shotgun (WGS) entry which is preliminary data.</text>
</comment>
<dbReference type="Proteomes" id="UP000016568">
    <property type="component" value="Unassembled WGS sequence"/>
</dbReference>
<dbReference type="Pfam" id="PF02518">
    <property type="entry name" value="HATPase_c"/>
    <property type="match status" value="1"/>
</dbReference>
<evidence type="ECO:0000313" key="11">
    <source>
        <dbReference type="EMBL" id="GAD47309.1"/>
    </source>
</evidence>
<keyword evidence="7" id="KW-0067">ATP-binding</keyword>
<gene>
    <name evidence="11" type="ORF">NT2_01_00770</name>
</gene>
<organism evidence="11 12">
    <name type="scientific">Caenibius tardaugens NBRC 16725</name>
    <dbReference type="NCBI Taxonomy" id="1219035"/>
    <lineage>
        <taxon>Bacteria</taxon>
        <taxon>Pseudomonadati</taxon>
        <taxon>Pseudomonadota</taxon>
        <taxon>Alphaproteobacteria</taxon>
        <taxon>Sphingomonadales</taxon>
        <taxon>Erythrobacteraceae</taxon>
        <taxon>Caenibius</taxon>
    </lineage>
</organism>
<dbReference type="GO" id="GO:0005524">
    <property type="term" value="F:ATP binding"/>
    <property type="evidence" value="ECO:0007669"/>
    <property type="project" value="UniProtKB-KW"/>
</dbReference>
<evidence type="ECO:0000256" key="6">
    <source>
        <dbReference type="ARBA" id="ARBA00022777"/>
    </source>
</evidence>
<proteinExistence type="predicted"/>
<keyword evidence="8" id="KW-0902">Two-component regulatory system</keyword>
<feature type="transmembrane region" description="Helical" evidence="9">
    <location>
        <begin position="41"/>
        <end position="59"/>
    </location>
</feature>
<dbReference type="InterPro" id="IPR036890">
    <property type="entry name" value="HATPase_C_sf"/>
</dbReference>
<protein>
    <recommendedName>
        <fullName evidence="2">histidine kinase</fullName>
        <ecNumber evidence="2">2.7.13.3</ecNumber>
    </recommendedName>
</protein>
<dbReference type="EMBL" id="BASZ01000001">
    <property type="protein sequence ID" value="GAD47309.1"/>
    <property type="molecule type" value="Genomic_DNA"/>
</dbReference>
<dbReference type="EC" id="2.7.13.3" evidence="2"/>
<keyword evidence="6 11" id="KW-0418">Kinase</keyword>
<dbReference type="InterPro" id="IPR029016">
    <property type="entry name" value="GAF-like_dom_sf"/>
</dbReference>
<feature type="domain" description="Histidine kinase" evidence="10">
    <location>
        <begin position="485"/>
        <end position="687"/>
    </location>
</feature>
<dbReference type="PRINTS" id="PR00344">
    <property type="entry name" value="BCTRLSENSOR"/>
</dbReference>
<evidence type="ECO:0000256" key="5">
    <source>
        <dbReference type="ARBA" id="ARBA00022741"/>
    </source>
</evidence>
<keyword evidence="9" id="KW-0472">Membrane</keyword>
<feature type="transmembrane region" description="Helical" evidence="9">
    <location>
        <begin position="97"/>
        <end position="118"/>
    </location>
</feature>
<dbReference type="SUPFAM" id="SSF55781">
    <property type="entry name" value="GAF domain-like"/>
    <property type="match status" value="1"/>
</dbReference>
<evidence type="ECO:0000256" key="7">
    <source>
        <dbReference type="ARBA" id="ARBA00022840"/>
    </source>
</evidence>
<evidence type="ECO:0000313" key="12">
    <source>
        <dbReference type="Proteomes" id="UP000016568"/>
    </source>
</evidence>
<dbReference type="RefSeq" id="WP_021688216.1">
    <property type="nucleotide sequence ID" value="NZ_BASZ01000001.1"/>
</dbReference>
<feature type="transmembrane region" description="Helical" evidence="9">
    <location>
        <begin position="167"/>
        <end position="185"/>
    </location>
</feature>
<feature type="transmembrane region" description="Helical" evidence="9">
    <location>
        <begin position="237"/>
        <end position="258"/>
    </location>
</feature>
<keyword evidence="4" id="KW-0808">Transferase</keyword>
<evidence type="ECO:0000256" key="2">
    <source>
        <dbReference type="ARBA" id="ARBA00012438"/>
    </source>
</evidence>
<dbReference type="InterPro" id="IPR005467">
    <property type="entry name" value="His_kinase_dom"/>
</dbReference>
<dbReference type="eggNOG" id="COG2205">
    <property type="taxonomic scope" value="Bacteria"/>
</dbReference>
<keyword evidence="5" id="KW-0547">Nucleotide-binding</keyword>